<evidence type="ECO:0000313" key="5">
    <source>
        <dbReference type="Proteomes" id="UP000504607"/>
    </source>
</evidence>
<feature type="compositionally biased region" description="Polar residues" evidence="4">
    <location>
        <begin position="300"/>
        <end position="312"/>
    </location>
</feature>
<keyword evidence="5" id="KW-1185">Reference proteome</keyword>
<keyword evidence="2" id="KW-0863">Zinc-finger</keyword>
<feature type="compositionally biased region" description="Basic and acidic residues" evidence="4">
    <location>
        <begin position="288"/>
        <end position="299"/>
    </location>
</feature>
<feature type="region of interest" description="Disordered" evidence="4">
    <location>
        <begin position="35"/>
        <end position="69"/>
    </location>
</feature>
<dbReference type="PANTHER" id="PTHR14493">
    <property type="entry name" value="UNKEMPT FAMILY MEMBER"/>
    <property type="match status" value="1"/>
</dbReference>
<dbReference type="InterPro" id="IPR045234">
    <property type="entry name" value="Unkempt-like"/>
</dbReference>
<evidence type="ECO:0000256" key="2">
    <source>
        <dbReference type="ARBA" id="ARBA00022771"/>
    </source>
</evidence>
<accession>A0A8N4F4H8</accession>
<dbReference type="AlphaFoldDB" id="A0A8N4F4H8"/>
<evidence type="ECO:0000256" key="3">
    <source>
        <dbReference type="ARBA" id="ARBA00022833"/>
    </source>
</evidence>
<proteinExistence type="predicted"/>
<evidence type="ECO:0000256" key="1">
    <source>
        <dbReference type="ARBA" id="ARBA00022723"/>
    </source>
</evidence>
<dbReference type="OrthoDB" id="410307at2759"/>
<name>A0A8N4F4H8_ELAGV</name>
<feature type="compositionally biased region" description="Acidic residues" evidence="4">
    <location>
        <begin position="54"/>
        <end position="69"/>
    </location>
</feature>
<dbReference type="Proteomes" id="UP000504607">
    <property type="component" value="Chromosome 1"/>
</dbReference>
<dbReference type="PANTHER" id="PTHR14493:SF90">
    <property type="entry name" value="ZINC FINGER CCCH DOMAIN-CONTAINING PROTEIN 2"/>
    <property type="match status" value="1"/>
</dbReference>
<reference evidence="6" key="1">
    <citation type="submission" date="2025-08" db="UniProtKB">
        <authorList>
            <consortium name="RefSeq"/>
        </authorList>
    </citation>
    <scope>IDENTIFICATION</scope>
</reference>
<dbReference type="Gene3D" id="3.30.1370.210">
    <property type="match status" value="1"/>
</dbReference>
<evidence type="ECO:0000313" key="6">
    <source>
        <dbReference type="RefSeq" id="XP_029123742.1"/>
    </source>
</evidence>
<organism evidence="5 6">
    <name type="scientific">Elaeis guineensis var. tenera</name>
    <name type="common">Oil palm</name>
    <dbReference type="NCBI Taxonomy" id="51953"/>
    <lineage>
        <taxon>Eukaryota</taxon>
        <taxon>Viridiplantae</taxon>
        <taxon>Streptophyta</taxon>
        <taxon>Embryophyta</taxon>
        <taxon>Tracheophyta</taxon>
        <taxon>Spermatophyta</taxon>
        <taxon>Magnoliopsida</taxon>
        <taxon>Liliopsida</taxon>
        <taxon>Arecaceae</taxon>
        <taxon>Arecoideae</taxon>
        <taxon>Cocoseae</taxon>
        <taxon>Elaeidinae</taxon>
        <taxon>Elaeis</taxon>
    </lineage>
</organism>
<protein>
    <submittedName>
        <fullName evidence="6">Zinc finger CCCH domain-containing protein 2-like</fullName>
    </submittedName>
</protein>
<evidence type="ECO:0000256" key="4">
    <source>
        <dbReference type="SAM" id="MobiDB-lite"/>
    </source>
</evidence>
<gene>
    <name evidence="6" type="primary">LOC114914727</name>
</gene>
<feature type="compositionally biased region" description="Low complexity" evidence="4">
    <location>
        <begin position="271"/>
        <end position="286"/>
    </location>
</feature>
<feature type="region of interest" description="Disordered" evidence="4">
    <location>
        <begin position="271"/>
        <end position="312"/>
    </location>
</feature>
<keyword evidence="1" id="KW-0479">Metal-binding</keyword>
<keyword evidence="3" id="KW-0862">Zinc</keyword>
<sequence length="312" mass="34938">MPTVCTEQHQQQLLYYGKSALLDLDAPPRKLLHRPGLTIYVPDDDQDRESKQELDEEQEGEEEQEEEVDTYSCDDFRMHEFKVRRCMRGRRPNFRRSGACPRRDACEWAHGVSECWLHPARYRTMPCKDSRRCRRKVCFFAHSPRQFRLLPSLATANATTPIPSPGSLRKPSSCAIWPTASSPTSTLRGFSPPLFPPIPPSGRPLQPSRCTTAGNNNNKNTITASSTYKGCGVLFYSGVMGYDSLYEDLMSSLEAMERSGAIAAAIGINGNSGRSSSSFSTSSFTGQMEEKDLVERQRSDSSGLDQEWSVES</sequence>
<dbReference type="GO" id="GO:0008270">
    <property type="term" value="F:zinc ion binding"/>
    <property type="evidence" value="ECO:0007669"/>
    <property type="project" value="UniProtKB-KW"/>
</dbReference>
<dbReference type="RefSeq" id="XP_029123742.1">
    <property type="nucleotide sequence ID" value="XM_029267909.1"/>
</dbReference>